<dbReference type="AlphaFoldDB" id="A0A917EU91"/>
<organism evidence="1 2">
    <name type="scientific">Halobacillus andaensis</name>
    <dbReference type="NCBI Taxonomy" id="1176239"/>
    <lineage>
        <taxon>Bacteria</taxon>
        <taxon>Bacillati</taxon>
        <taxon>Bacillota</taxon>
        <taxon>Bacilli</taxon>
        <taxon>Bacillales</taxon>
        <taxon>Bacillaceae</taxon>
        <taxon>Halobacillus</taxon>
    </lineage>
</organism>
<accession>A0A917EU91</accession>
<reference evidence="1" key="1">
    <citation type="journal article" date="2014" name="Int. J. Syst. Evol. Microbiol.">
        <title>Complete genome sequence of Corynebacterium casei LMG S-19264T (=DSM 44701T), isolated from a smear-ripened cheese.</title>
        <authorList>
            <consortium name="US DOE Joint Genome Institute (JGI-PGF)"/>
            <person name="Walter F."/>
            <person name="Albersmeier A."/>
            <person name="Kalinowski J."/>
            <person name="Ruckert C."/>
        </authorList>
    </citation>
    <scope>NUCLEOTIDE SEQUENCE</scope>
    <source>
        <strain evidence="1">CGMCC 1.12153</strain>
    </source>
</reference>
<reference evidence="1" key="2">
    <citation type="submission" date="2020-09" db="EMBL/GenBank/DDBJ databases">
        <authorList>
            <person name="Sun Q."/>
            <person name="Zhou Y."/>
        </authorList>
    </citation>
    <scope>NUCLEOTIDE SEQUENCE</scope>
    <source>
        <strain evidence="1">CGMCC 1.12153</strain>
    </source>
</reference>
<comment type="caution">
    <text evidence="1">The sequence shown here is derived from an EMBL/GenBank/DDBJ whole genome shotgun (WGS) entry which is preliminary data.</text>
</comment>
<protein>
    <submittedName>
        <fullName evidence="1">Uncharacterized protein</fullName>
    </submittedName>
</protein>
<dbReference type="RefSeq" id="WP_188376761.1">
    <property type="nucleotide sequence ID" value="NZ_BMEL01000001.1"/>
</dbReference>
<evidence type="ECO:0000313" key="2">
    <source>
        <dbReference type="Proteomes" id="UP000660110"/>
    </source>
</evidence>
<name>A0A917EU91_HALAA</name>
<gene>
    <name evidence="1" type="ORF">GCM10010954_14530</name>
</gene>
<proteinExistence type="predicted"/>
<dbReference type="Proteomes" id="UP000660110">
    <property type="component" value="Unassembled WGS sequence"/>
</dbReference>
<dbReference type="EMBL" id="BMEL01000001">
    <property type="protein sequence ID" value="GGF16968.1"/>
    <property type="molecule type" value="Genomic_DNA"/>
</dbReference>
<evidence type="ECO:0000313" key="1">
    <source>
        <dbReference type="EMBL" id="GGF16968.1"/>
    </source>
</evidence>
<sequence length="46" mass="5523">MKEKKRRIISFDDISSRTEFSLAKVFDRTSTVKSKEQKESKEERKD</sequence>
<keyword evidence="2" id="KW-1185">Reference proteome</keyword>